<proteinExistence type="predicted"/>
<accession>A0A0S7EWN3</accession>
<evidence type="ECO:0000256" key="1">
    <source>
        <dbReference type="SAM" id="MobiDB-lite"/>
    </source>
</evidence>
<organism evidence="2">
    <name type="scientific">Poeciliopsis prolifica</name>
    <name type="common">blackstripe livebearer</name>
    <dbReference type="NCBI Taxonomy" id="188132"/>
    <lineage>
        <taxon>Eukaryota</taxon>
        <taxon>Metazoa</taxon>
        <taxon>Chordata</taxon>
        <taxon>Craniata</taxon>
        <taxon>Vertebrata</taxon>
        <taxon>Euteleostomi</taxon>
        <taxon>Actinopterygii</taxon>
        <taxon>Neopterygii</taxon>
        <taxon>Teleostei</taxon>
        <taxon>Neoteleostei</taxon>
        <taxon>Acanthomorphata</taxon>
        <taxon>Ovalentaria</taxon>
        <taxon>Atherinomorphae</taxon>
        <taxon>Cyprinodontiformes</taxon>
        <taxon>Poeciliidae</taxon>
        <taxon>Poeciliinae</taxon>
        <taxon>Poeciliopsis</taxon>
    </lineage>
</organism>
<gene>
    <name evidence="2" type="primary">PPUP6942</name>
</gene>
<evidence type="ECO:0000313" key="2">
    <source>
        <dbReference type="EMBL" id="JAO09543.1"/>
    </source>
</evidence>
<protein>
    <submittedName>
        <fullName evidence="2">PPUP6942</fullName>
    </submittedName>
</protein>
<dbReference type="EMBL" id="GBYX01472111">
    <property type="protein sequence ID" value="JAO09543.1"/>
    <property type="molecule type" value="Transcribed_RNA"/>
</dbReference>
<feature type="region of interest" description="Disordered" evidence="1">
    <location>
        <begin position="101"/>
        <end position="120"/>
    </location>
</feature>
<name>A0A0S7EWN3_9TELE</name>
<sequence>MCQCSYFHDGLMMFLPSPPRSLVALEVDSEEEAPGPKSLLSRLFSDVGRSEEKKETPHPAPDLTCTRSQSASACEPISKDLSEDGVRLRSYSYSYSKFCPSRNPRDNHTPEGSPDGVLHSVSHSRSLLQALSLSKSTLSLSLLHPGSKYWMHAAAAPHPALL</sequence>
<dbReference type="AlphaFoldDB" id="A0A0S7EWN3"/>
<reference evidence="2" key="1">
    <citation type="submission" date="2014-12" db="EMBL/GenBank/DDBJ databases">
        <title>Parallel Evolution in Life History Adaptation Evident in the Tissue-Specific Poeciliopsis prolifica transcriptome.</title>
        <authorList>
            <person name="Jue N.K."/>
            <person name="Foley R.J."/>
            <person name="Obergfell C."/>
            <person name="Reznick D.N."/>
            <person name="O'Neill R.J."/>
            <person name="O'Neill M.J."/>
        </authorList>
    </citation>
    <scope>NUCLEOTIDE SEQUENCE</scope>
</reference>
<feature type="region of interest" description="Disordered" evidence="1">
    <location>
        <begin position="47"/>
        <end position="78"/>
    </location>
</feature>
<feature type="compositionally biased region" description="Basic and acidic residues" evidence="1">
    <location>
        <begin position="48"/>
        <end position="57"/>
    </location>
</feature>